<keyword evidence="1" id="KW-0812">Transmembrane</keyword>
<name>A0A1L7CJ65_CORFL</name>
<gene>
    <name evidence="3" type="ORF">CFL01nite_09100</name>
    <name evidence="2" type="ORF">CFLV_00865</name>
</gene>
<dbReference type="PROSITE" id="PS51257">
    <property type="entry name" value="PROKAR_LIPOPROTEIN"/>
    <property type="match status" value="1"/>
</dbReference>
<evidence type="ECO:0000313" key="3">
    <source>
        <dbReference type="EMBL" id="GEB97415.1"/>
    </source>
</evidence>
<dbReference type="STRING" id="28028.CFLV_00865"/>
<sequence length="283" mass="31028">MNKLFRIALWVCVVLGCLALLLNIASFLFVAPALVVPSLILAAFFIAVFLFLMRLSPMWARPATGWVAMSLLWGSGTAVGLALLSSGSVLTLATASGWEDSLMSWAGAYPEEIAKASGVFFVLLAFRQLNRPWHGWVVGATIGMGFEALENIMYGITGVVMHPASDWIGLWQTWGIRLIAGPGLHVFLTGLAGWGIGWAIFAAYRPLRWRLAMIFGFLFLAFALHFAWNYTFSSEVLVVIKAVLVALVLYPLSIYLIIRGNRLAKQDSSYSYSPGTESLRTVV</sequence>
<reference evidence="2 4" key="1">
    <citation type="submission" date="2014-08" db="EMBL/GenBank/DDBJ databases">
        <title>Complete genome sequence of Corynebacterium flavescens OJ8(T)(=DSM 20296(T)), isolated from cheese.</title>
        <authorList>
            <person name="Ruckert C."/>
            <person name="Albersmeier A."/>
            <person name="Winkler A."/>
            <person name="Kalinowski J."/>
        </authorList>
    </citation>
    <scope>NUCLEOTIDE SEQUENCE [LARGE SCALE GENOMIC DNA]</scope>
    <source>
        <strain evidence="2 4">OJ8</strain>
    </source>
</reference>
<dbReference type="AlphaFoldDB" id="A0A1L7CJ65"/>
<dbReference type="EMBL" id="BJNB01000010">
    <property type="protein sequence ID" value="GEB97415.1"/>
    <property type="molecule type" value="Genomic_DNA"/>
</dbReference>
<keyword evidence="3" id="KW-0645">Protease</keyword>
<accession>A0A1L7CJ65</accession>
<feature type="transmembrane region" description="Helical" evidence="1">
    <location>
        <begin position="7"/>
        <end position="29"/>
    </location>
</feature>
<keyword evidence="3" id="KW-0378">Hydrolase</keyword>
<feature type="transmembrane region" description="Helical" evidence="1">
    <location>
        <begin position="65"/>
        <end position="93"/>
    </location>
</feature>
<feature type="transmembrane region" description="Helical" evidence="1">
    <location>
        <begin position="211"/>
        <end position="230"/>
    </location>
</feature>
<keyword evidence="1" id="KW-0472">Membrane</keyword>
<evidence type="ECO:0000313" key="4">
    <source>
        <dbReference type="Proteomes" id="UP000185479"/>
    </source>
</evidence>
<evidence type="ECO:0000256" key="1">
    <source>
        <dbReference type="SAM" id="Phobius"/>
    </source>
</evidence>
<feature type="transmembrane region" description="Helical" evidence="1">
    <location>
        <begin position="35"/>
        <end position="53"/>
    </location>
</feature>
<keyword evidence="1" id="KW-1133">Transmembrane helix</keyword>
<dbReference type="EMBL" id="CP009246">
    <property type="protein sequence ID" value="APT85896.1"/>
    <property type="molecule type" value="Genomic_DNA"/>
</dbReference>
<feature type="transmembrane region" description="Helical" evidence="1">
    <location>
        <begin position="236"/>
        <end position="258"/>
    </location>
</feature>
<dbReference type="PANTHER" id="PTHR36844">
    <property type="entry name" value="PROTEASE PRSW"/>
    <property type="match status" value="1"/>
</dbReference>
<dbReference type="GO" id="GO:0008233">
    <property type="term" value="F:peptidase activity"/>
    <property type="evidence" value="ECO:0007669"/>
    <property type="project" value="UniProtKB-KW"/>
</dbReference>
<feature type="transmembrane region" description="Helical" evidence="1">
    <location>
        <begin position="136"/>
        <end position="156"/>
    </location>
</feature>
<feature type="transmembrane region" description="Helical" evidence="1">
    <location>
        <begin position="176"/>
        <end position="204"/>
    </location>
</feature>
<proteinExistence type="predicted"/>
<dbReference type="OrthoDB" id="9785431at2"/>
<dbReference type="Proteomes" id="UP000315353">
    <property type="component" value="Unassembled WGS sequence"/>
</dbReference>
<dbReference type="InterPro" id="IPR026898">
    <property type="entry name" value="PrsW"/>
</dbReference>
<reference evidence="3 5" key="2">
    <citation type="submission" date="2019-06" db="EMBL/GenBank/DDBJ databases">
        <title>Whole genome shotgun sequence of Corynebacterium flavescens NBRC 14136.</title>
        <authorList>
            <person name="Hosoyama A."/>
            <person name="Uohara A."/>
            <person name="Ohji S."/>
            <person name="Ichikawa N."/>
        </authorList>
    </citation>
    <scope>NUCLEOTIDE SEQUENCE [LARGE SCALE GENOMIC DNA]</scope>
    <source>
        <strain evidence="3 5">NBRC 14136</strain>
    </source>
</reference>
<protein>
    <submittedName>
        <fullName evidence="2">Membrane protein</fullName>
    </submittedName>
    <submittedName>
        <fullName evidence="3">Protease PrsW</fullName>
    </submittedName>
</protein>
<feature type="transmembrane region" description="Helical" evidence="1">
    <location>
        <begin position="113"/>
        <end position="129"/>
    </location>
</feature>
<dbReference type="RefSeq" id="WP_075728894.1">
    <property type="nucleotide sequence ID" value="NZ_BJNB01000010.1"/>
</dbReference>
<evidence type="ECO:0000313" key="2">
    <source>
        <dbReference type="EMBL" id="APT85896.1"/>
    </source>
</evidence>
<keyword evidence="4" id="KW-1185">Reference proteome</keyword>
<organism evidence="2 4">
    <name type="scientific">Corynebacterium flavescens</name>
    <dbReference type="NCBI Taxonomy" id="28028"/>
    <lineage>
        <taxon>Bacteria</taxon>
        <taxon>Bacillati</taxon>
        <taxon>Actinomycetota</taxon>
        <taxon>Actinomycetes</taxon>
        <taxon>Mycobacteriales</taxon>
        <taxon>Corynebacteriaceae</taxon>
        <taxon>Corynebacterium</taxon>
    </lineage>
</organism>
<dbReference type="GO" id="GO:0006508">
    <property type="term" value="P:proteolysis"/>
    <property type="evidence" value="ECO:0007669"/>
    <property type="project" value="UniProtKB-KW"/>
</dbReference>
<dbReference type="GeneID" id="82879274"/>
<evidence type="ECO:0000313" key="5">
    <source>
        <dbReference type="Proteomes" id="UP000315353"/>
    </source>
</evidence>
<dbReference type="PANTHER" id="PTHR36844:SF1">
    <property type="entry name" value="PROTEASE PRSW"/>
    <property type="match status" value="1"/>
</dbReference>
<dbReference type="Proteomes" id="UP000185479">
    <property type="component" value="Chromosome"/>
</dbReference>
<dbReference type="Pfam" id="PF13367">
    <property type="entry name" value="PrsW-protease"/>
    <property type="match status" value="1"/>
</dbReference>
<dbReference type="KEGG" id="cfc:CFLV_00865"/>